<protein>
    <recommendedName>
        <fullName evidence="3">Roadblock/LAMTOR2 domain-containing protein</fullName>
    </recommendedName>
</protein>
<dbReference type="Proteomes" id="UP001221686">
    <property type="component" value="Unassembled WGS sequence"/>
</dbReference>
<organism evidence="1 2">
    <name type="scientific">Nannocystis bainbridge</name>
    <dbReference type="NCBI Taxonomy" id="2995303"/>
    <lineage>
        <taxon>Bacteria</taxon>
        <taxon>Pseudomonadati</taxon>
        <taxon>Myxococcota</taxon>
        <taxon>Polyangia</taxon>
        <taxon>Nannocystales</taxon>
        <taxon>Nannocystaceae</taxon>
        <taxon>Nannocystis</taxon>
    </lineage>
</organism>
<accession>A0ABT5EF11</accession>
<gene>
    <name evidence="1" type="ORF">POL25_41990</name>
</gene>
<dbReference type="RefSeq" id="WP_272092071.1">
    <property type="nucleotide sequence ID" value="NZ_JAQNDL010000005.1"/>
</dbReference>
<proteinExistence type="predicted"/>
<name>A0ABT5EF11_9BACT</name>
<evidence type="ECO:0000313" key="1">
    <source>
        <dbReference type="EMBL" id="MDC0723528.1"/>
    </source>
</evidence>
<evidence type="ECO:0008006" key="3">
    <source>
        <dbReference type="Google" id="ProtNLM"/>
    </source>
</evidence>
<sequence>MVHGYAVRPFVLESVTRRLASLDPRERRADHGRLILAMDCLYFVQGWETHQQAGGGGGLMGALLDLAEHSRDVIDTAAEGARMLAQVQPLRPEEQVRAVAGSVSVAVGDIESASLSFFTSILTVVTETHGEVLSFEIERQYRKQVQAWLRSIPRARAPRTAP</sequence>
<keyword evidence="2" id="KW-1185">Reference proteome</keyword>
<comment type="caution">
    <text evidence="1">The sequence shown here is derived from an EMBL/GenBank/DDBJ whole genome shotgun (WGS) entry which is preliminary data.</text>
</comment>
<reference evidence="1 2" key="1">
    <citation type="submission" date="2022-11" db="EMBL/GenBank/DDBJ databases">
        <title>Minimal conservation of predation-associated metabolite biosynthetic gene clusters underscores biosynthetic potential of Myxococcota including descriptions for ten novel species: Archangium lansinium sp. nov., Myxococcus landrumus sp. nov., Nannocystis bai.</title>
        <authorList>
            <person name="Ahearne A."/>
            <person name="Stevens C."/>
            <person name="Dowd S."/>
        </authorList>
    </citation>
    <scope>NUCLEOTIDE SEQUENCE [LARGE SCALE GENOMIC DNA]</scope>
    <source>
        <strain evidence="1 2">BB15-2</strain>
    </source>
</reference>
<dbReference type="EMBL" id="JAQNDL010000005">
    <property type="protein sequence ID" value="MDC0723528.1"/>
    <property type="molecule type" value="Genomic_DNA"/>
</dbReference>
<evidence type="ECO:0000313" key="2">
    <source>
        <dbReference type="Proteomes" id="UP001221686"/>
    </source>
</evidence>